<protein>
    <submittedName>
        <fullName evidence="3">Uncharacterized protein</fullName>
    </submittedName>
</protein>
<proteinExistence type="predicted"/>
<dbReference type="AlphaFoldDB" id="A0A7W6BPI0"/>
<reference evidence="3 4" key="1">
    <citation type="submission" date="2020-08" db="EMBL/GenBank/DDBJ databases">
        <title>Genomic Encyclopedia of Type Strains, Phase IV (KMG-IV): sequencing the most valuable type-strain genomes for metagenomic binning, comparative biology and taxonomic classification.</title>
        <authorList>
            <person name="Goeker M."/>
        </authorList>
    </citation>
    <scope>NUCLEOTIDE SEQUENCE [LARGE SCALE GENOMIC DNA]</scope>
    <source>
        <strain evidence="3 4">DSM 25024</strain>
    </source>
</reference>
<organism evidence="3 4">
    <name type="scientific">Aureimonas phyllosphaerae</name>
    <dbReference type="NCBI Taxonomy" id="1166078"/>
    <lineage>
        <taxon>Bacteria</taxon>
        <taxon>Pseudomonadati</taxon>
        <taxon>Pseudomonadota</taxon>
        <taxon>Alphaproteobacteria</taxon>
        <taxon>Hyphomicrobiales</taxon>
        <taxon>Aurantimonadaceae</taxon>
        <taxon>Aureimonas</taxon>
    </lineage>
</organism>
<dbReference type="EMBL" id="JACIDO010000001">
    <property type="protein sequence ID" value="MBB3934522.1"/>
    <property type="molecule type" value="Genomic_DNA"/>
</dbReference>
<feature type="compositionally biased region" description="Polar residues" evidence="1">
    <location>
        <begin position="68"/>
        <end position="85"/>
    </location>
</feature>
<dbReference type="RefSeq" id="WP_090958187.1">
    <property type="nucleotide sequence ID" value="NZ_FOOA01000001.1"/>
</dbReference>
<dbReference type="Proteomes" id="UP000531216">
    <property type="component" value="Unassembled WGS sequence"/>
</dbReference>
<evidence type="ECO:0000313" key="3">
    <source>
        <dbReference type="EMBL" id="MBB3934522.1"/>
    </source>
</evidence>
<comment type="caution">
    <text evidence="3">The sequence shown here is derived from an EMBL/GenBank/DDBJ whole genome shotgun (WGS) entry which is preliminary data.</text>
</comment>
<accession>A0A7W6BPI0</accession>
<feature type="signal peptide" evidence="2">
    <location>
        <begin position="1"/>
        <end position="23"/>
    </location>
</feature>
<gene>
    <name evidence="3" type="ORF">GGR05_000633</name>
</gene>
<feature type="region of interest" description="Disordered" evidence="1">
    <location>
        <begin position="43"/>
        <end position="94"/>
    </location>
</feature>
<name>A0A7W6BPI0_9HYPH</name>
<evidence type="ECO:0000256" key="1">
    <source>
        <dbReference type="SAM" id="MobiDB-lite"/>
    </source>
</evidence>
<keyword evidence="2" id="KW-0732">Signal</keyword>
<sequence>MKTTAMIAAALIATTGFAGSAMAQQTKHVMTGQEKAVRYQHDRQEKMWDQQRKQGVRSADSATFGAPNRQSYGRSATQQPENAEPSSFGIPGSGSAFYNYHKDSKNWYFGY</sequence>
<evidence type="ECO:0000256" key="2">
    <source>
        <dbReference type="SAM" id="SignalP"/>
    </source>
</evidence>
<feature type="compositionally biased region" description="Basic and acidic residues" evidence="1">
    <location>
        <begin position="43"/>
        <end position="52"/>
    </location>
</feature>
<feature type="chain" id="PRO_5030809903" evidence="2">
    <location>
        <begin position="24"/>
        <end position="111"/>
    </location>
</feature>
<dbReference type="OrthoDB" id="7907533at2"/>
<keyword evidence="4" id="KW-1185">Reference proteome</keyword>
<evidence type="ECO:0000313" key="4">
    <source>
        <dbReference type="Proteomes" id="UP000531216"/>
    </source>
</evidence>